<accession>A0A6J4QCJ1</accession>
<feature type="compositionally biased region" description="Basic residues" evidence="1">
    <location>
        <begin position="22"/>
        <end position="41"/>
    </location>
</feature>
<reference evidence="2" key="1">
    <citation type="submission" date="2020-02" db="EMBL/GenBank/DDBJ databases">
        <authorList>
            <person name="Meier V. D."/>
        </authorList>
    </citation>
    <scope>NUCLEOTIDE SEQUENCE</scope>
    <source>
        <strain evidence="2">AVDCRST_MAG35</strain>
    </source>
</reference>
<sequence length="68" mass="7554">GRLRTPGRARPRLLARRVGLGRGRRRAARARPARRRPHPARPRAGAGRRAAGRGDPGRPGGRRRRRAV</sequence>
<feature type="region of interest" description="Disordered" evidence="1">
    <location>
        <begin position="1"/>
        <end position="68"/>
    </location>
</feature>
<dbReference type="EMBL" id="CADCUY010000549">
    <property type="protein sequence ID" value="CAA9433957.1"/>
    <property type="molecule type" value="Genomic_DNA"/>
</dbReference>
<name>A0A6J4QCJ1_9ACTN</name>
<evidence type="ECO:0000256" key="1">
    <source>
        <dbReference type="SAM" id="MobiDB-lite"/>
    </source>
</evidence>
<gene>
    <name evidence="2" type="ORF">AVDCRST_MAG35-2789</name>
</gene>
<organism evidence="2">
    <name type="scientific">uncultured Quadrisphaera sp</name>
    <dbReference type="NCBI Taxonomy" id="904978"/>
    <lineage>
        <taxon>Bacteria</taxon>
        <taxon>Bacillati</taxon>
        <taxon>Actinomycetota</taxon>
        <taxon>Actinomycetes</taxon>
        <taxon>Kineosporiales</taxon>
        <taxon>Kineosporiaceae</taxon>
        <taxon>Quadrisphaera</taxon>
        <taxon>environmental samples</taxon>
    </lineage>
</organism>
<dbReference type="AlphaFoldDB" id="A0A6J4QCJ1"/>
<feature type="non-terminal residue" evidence="2">
    <location>
        <position position="68"/>
    </location>
</feature>
<feature type="non-terminal residue" evidence="2">
    <location>
        <position position="1"/>
    </location>
</feature>
<protein>
    <submittedName>
        <fullName evidence="2">Putative esterase</fullName>
    </submittedName>
</protein>
<feature type="compositionally biased region" description="Basic residues" evidence="1">
    <location>
        <begin position="1"/>
        <end position="15"/>
    </location>
</feature>
<proteinExistence type="predicted"/>
<evidence type="ECO:0000313" key="2">
    <source>
        <dbReference type="EMBL" id="CAA9433957.1"/>
    </source>
</evidence>